<gene>
    <name evidence="3" type="ORF">GALMADRAFT_222278</name>
</gene>
<feature type="coiled-coil region" evidence="1">
    <location>
        <begin position="143"/>
        <end position="170"/>
    </location>
</feature>
<dbReference type="EMBL" id="KL142371">
    <property type="protein sequence ID" value="KDR80680.1"/>
    <property type="molecule type" value="Genomic_DNA"/>
</dbReference>
<evidence type="ECO:0000313" key="3">
    <source>
        <dbReference type="EMBL" id="KDR80680.1"/>
    </source>
</evidence>
<keyword evidence="1" id="KW-0175">Coiled coil</keyword>
<dbReference type="AlphaFoldDB" id="A0A067TBT3"/>
<sequence>MYMDDVLPAVTAAPVREQRPQTPIRRSGTLNNPEAYPSPESAPRNLSAQPTTPPGTPTRGRSRSRTPTTPGTFDQDPAGDDDEMDVDIEVPGTSNILFGQNLMTSEQDIQTEDFEAIQQAETGRLLSRIAWKNWTSFLWKMKYFRIKKDYDDLRSEVDKYKKDHADLRATAMAAVLAMSGPQF</sequence>
<evidence type="ECO:0000313" key="4">
    <source>
        <dbReference type="Proteomes" id="UP000027222"/>
    </source>
</evidence>
<name>A0A067TBT3_GALM3</name>
<dbReference type="Proteomes" id="UP000027222">
    <property type="component" value="Unassembled WGS sequence"/>
</dbReference>
<evidence type="ECO:0000256" key="2">
    <source>
        <dbReference type="SAM" id="MobiDB-lite"/>
    </source>
</evidence>
<dbReference type="OrthoDB" id="3066564at2759"/>
<dbReference type="HOGENOM" id="CLU_1475270_0_0_1"/>
<evidence type="ECO:0000256" key="1">
    <source>
        <dbReference type="SAM" id="Coils"/>
    </source>
</evidence>
<accession>A0A067TBT3</accession>
<protein>
    <submittedName>
        <fullName evidence="3">Uncharacterized protein</fullName>
    </submittedName>
</protein>
<organism evidence="3 4">
    <name type="scientific">Galerina marginata (strain CBS 339.88)</name>
    <dbReference type="NCBI Taxonomy" id="685588"/>
    <lineage>
        <taxon>Eukaryota</taxon>
        <taxon>Fungi</taxon>
        <taxon>Dikarya</taxon>
        <taxon>Basidiomycota</taxon>
        <taxon>Agaricomycotina</taxon>
        <taxon>Agaricomycetes</taxon>
        <taxon>Agaricomycetidae</taxon>
        <taxon>Agaricales</taxon>
        <taxon>Agaricineae</taxon>
        <taxon>Strophariaceae</taxon>
        <taxon>Galerina</taxon>
    </lineage>
</organism>
<keyword evidence="4" id="KW-1185">Reference proteome</keyword>
<feature type="region of interest" description="Disordered" evidence="2">
    <location>
        <begin position="1"/>
        <end position="82"/>
    </location>
</feature>
<reference evidence="4" key="1">
    <citation type="journal article" date="2014" name="Proc. Natl. Acad. Sci. U.S.A.">
        <title>Extensive sampling of basidiomycete genomes demonstrates inadequacy of the white-rot/brown-rot paradigm for wood decay fungi.</title>
        <authorList>
            <person name="Riley R."/>
            <person name="Salamov A.A."/>
            <person name="Brown D.W."/>
            <person name="Nagy L.G."/>
            <person name="Floudas D."/>
            <person name="Held B.W."/>
            <person name="Levasseur A."/>
            <person name="Lombard V."/>
            <person name="Morin E."/>
            <person name="Otillar R."/>
            <person name="Lindquist E.A."/>
            <person name="Sun H."/>
            <person name="LaButti K.M."/>
            <person name="Schmutz J."/>
            <person name="Jabbour D."/>
            <person name="Luo H."/>
            <person name="Baker S.E."/>
            <person name="Pisabarro A.G."/>
            <person name="Walton J.D."/>
            <person name="Blanchette R.A."/>
            <person name="Henrissat B."/>
            <person name="Martin F."/>
            <person name="Cullen D."/>
            <person name="Hibbett D.S."/>
            <person name="Grigoriev I.V."/>
        </authorList>
    </citation>
    <scope>NUCLEOTIDE SEQUENCE [LARGE SCALE GENOMIC DNA]</scope>
    <source>
        <strain evidence="4">CBS 339.88</strain>
    </source>
</reference>
<proteinExistence type="predicted"/>